<proteinExistence type="predicted"/>
<organism evidence="2 3">
    <name type="scientific">Paenibacillus popilliae ATCC 14706</name>
    <dbReference type="NCBI Taxonomy" id="1212764"/>
    <lineage>
        <taxon>Bacteria</taxon>
        <taxon>Bacillati</taxon>
        <taxon>Bacillota</taxon>
        <taxon>Bacilli</taxon>
        <taxon>Bacillales</taxon>
        <taxon>Paenibacillaceae</taxon>
        <taxon>Paenibacillus</taxon>
    </lineage>
</organism>
<name>M9M4N8_PAEPP</name>
<dbReference type="EMBL" id="BALG01000333">
    <property type="protein sequence ID" value="GAC44059.1"/>
    <property type="molecule type" value="Genomic_DNA"/>
</dbReference>
<keyword evidence="3" id="KW-1185">Reference proteome</keyword>
<evidence type="ECO:0000313" key="3">
    <source>
        <dbReference type="Proteomes" id="UP000029453"/>
    </source>
</evidence>
<feature type="domain" description="HTH cro/C1-type" evidence="1">
    <location>
        <begin position="47"/>
        <end position="62"/>
    </location>
</feature>
<dbReference type="SUPFAM" id="SSF47413">
    <property type="entry name" value="lambda repressor-like DNA-binding domains"/>
    <property type="match status" value="1"/>
</dbReference>
<dbReference type="GO" id="GO:0003677">
    <property type="term" value="F:DNA binding"/>
    <property type="evidence" value="ECO:0007669"/>
    <property type="project" value="InterPro"/>
</dbReference>
<protein>
    <submittedName>
        <fullName evidence="2">Predicted transcriptional regulator</fullName>
    </submittedName>
</protein>
<dbReference type="InterPro" id="IPR010982">
    <property type="entry name" value="Lambda_DNA-bd_dom_sf"/>
</dbReference>
<evidence type="ECO:0000259" key="1">
    <source>
        <dbReference type="PROSITE" id="PS50943"/>
    </source>
</evidence>
<dbReference type="PROSITE" id="PS50943">
    <property type="entry name" value="HTH_CROC1"/>
    <property type="match status" value="1"/>
</dbReference>
<gene>
    <name evidence="2" type="ORF">PPOP_3460</name>
</gene>
<dbReference type="AlphaFoldDB" id="M9M4N8"/>
<reference evidence="2 3" key="1">
    <citation type="submission" date="2012-10" db="EMBL/GenBank/DDBJ databases">
        <title>Draft Genome Sequence of Paenibacillus popilliae ATCC 14706T.</title>
        <authorList>
            <person name="Iiyama K."/>
            <person name="Mori K."/>
            <person name="Mon H."/>
            <person name="Chieda Y."/>
            <person name="Lee J.M."/>
            <person name="Kusakabe T."/>
            <person name="Tashiro K."/>
            <person name="Asano S."/>
            <person name="Yasunaga-Aoki C."/>
            <person name="Shimizu S."/>
        </authorList>
    </citation>
    <scope>NUCLEOTIDE SEQUENCE [LARGE SCALE GENOMIC DNA]</scope>
    <source>
        <strain evidence="2 3">ATCC 14706</strain>
    </source>
</reference>
<accession>M9M4N8</accession>
<dbReference type="InterPro" id="IPR001387">
    <property type="entry name" value="Cro/C1-type_HTH"/>
</dbReference>
<sequence length="72" mass="8251">MTNFQSCFKHLKNIKGVTYKEIADSLGLKVRAVQPYAEPNHYPDCPKLIALADYFDVSIDYLVGRSDDPRHH</sequence>
<evidence type="ECO:0000313" key="2">
    <source>
        <dbReference type="EMBL" id="GAC44059.1"/>
    </source>
</evidence>
<comment type="caution">
    <text evidence="2">The sequence shown here is derived from an EMBL/GenBank/DDBJ whole genome shotgun (WGS) entry which is preliminary data.</text>
</comment>
<dbReference type="CDD" id="cd00093">
    <property type="entry name" value="HTH_XRE"/>
    <property type="match status" value="1"/>
</dbReference>
<dbReference type="Gene3D" id="1.10.260.40">
    <property type="entry name" value="lambda repressor-like DNA-binding domains"/>
    <property type="match status" value="1"/>
</dbReference>
<dbReference type="Proteomes" id="UP000029453">
    <property type="component" value="Unassembled WGS sequence"/>
</dbReference>